<evidence type="ECO:0000256" key="1">
    <source>
        <dbReference type="PROSITE-ProRule" id="PRU00087"/>
    </source>
</evidence>
<feature type="compositionally biased region" description="Low complexity" evidence="2">
    <location>
        <begin position="1028"/>
        <end position="1038"/>
    </location>
</feature>
<dbReference type="Proteomes" id="UP000019763">
    <property type="component" value="Unassembled WGS sequence"/>
</dbReference>
<sequence length="1107" mass="119695">MLFAIDIDPGLQDLTAWLLKVHDDYEDEKNGSTPDGGGPAPASGNTISDSDSVDVGEMPTVTPWQSGFAAGIEIMGRVQLPLERHGLVTLELRDLDLKVKGLGGTTVMLSGFVDTLNLNAIPPVSNRVNFEWPRLADYPALWEAFRPYTPVRRLSEVTLNDALLSLPGAYDAVIACCLSTKAALNMVGSEKTWALLLDYVENCPARCLVRHEVERRRDQFYVRFGEPGADVGGRMFVLHDPEEADGALHVALLFTGREVAPHVCWISLPARDPVSGQPTDLEQSTAASVYDALVYTLSATDEVVFYAGGRSQGQARLLVQHTPRRAPLNDVDRDPFFCDAMDRFCDAVAASLRPALFNGLPAAALKEAQMGFTRHRRVREEVLSEEDLFRTRAEGILRFHYAPTTIPLVYSVCRRAGYAALLKLDAPTLARPELRDLAIFEPGPEPSLRYLPKRRPCLTDSEPETENWLGAAGVGVEDAPPGWAGDDGWAGAISVEELRESARKEALARARLGAEATLDRGAAPATVVDVVVDGVVNAQCCIVSGLEDGTAGEPCVFMVTVMDAANRVVLSDRVQIVLVFLLLSTGVEAAMRDPSQRLSWVREYELLSDAGVLGERTLSVNKCEPYRDVRWSCQYVQQGQYVVRATVQDPGAYALHVKANGLDVVGSPFKLFFRSAAPDPGASLVEGLGTLAQACFAPDVHQAVRRCLRNWREARDHKLSPALYRKFKADYLAVRPDRINTLRPVLRDRRGVQVSREYYRTSLLDVYLSSNATLLAPDDGSDTRPGTMRDSNAGLPDKENTGAKADNGSAKADNGGTGVGANSGAGSGQLCIDPTAVVRFKVELSLQQLELLNSWRTCEDVDLPKLGQLESVTVDVRLNGHSIGNCPAFVRVKNVERLLQWYVSCKPYLVLLAEVGERPGAEVGARAALGSHLERLATLAAPGRVAADASAWQREWLALRTAVRGGAGAAAAAERAGAAAALPMDGRSEVALAHLFINAMVITLAEEEGSDSAAAGTPTRGPDEAERSAVATTTATEALVGPREDRGRRNSTATEYTAVVGLSPETATDDFRTTIEPAVNVVAMTIREWYSTIVEPARTVNTPPVIT</sequence>
<dbReference type="VEuPathDB" id="CryptoDB:GNI_176030"/>
<protein>
    <submittedName>
        <fullName evidence="3">Filamin/ABP280 repeat protein</fullName>
    </submittedName>
</protein>
<gene>
    <name evidence="3" type="ORF">GNI_176030</name>
</gene>
<dbReference type="PROSITE" id="PS50194">
    <property type="entry name" value="FILAMIN_REPEAT"/>
    <property type="match status" value="1"/>
</dbReference>
<name>A0A023AX84_GRENI</name>
<organism evidence="3 4">
    <name type="scientific">Gregarina niphandrodes</name>
    <name type="common">Septate eugregarine</name>
    <dbReference type="NCBI Taxonomy" id="110365"/>
    <lineage>
        <taxon>Eukaryota</taxon>
        <taxon>Sar</taxon>
        <taxon>Alveolata</taxon>
        <taxon>Apicomplexa</taxon>
        <taxon>Conoidasida</taxon>
        <taxon>Gregarinasina</taxon>
        <taxon>Eugregarinorida</taxon>
        <taxon>Gregarinidae</taxon>
        <taxon>Gregarina</taxon>
    </lineage>
</organism>
<evidence type="ECO:0000313" key="3">
    <source>
        <dbReference type="EMBL" id="EZG43341.1"/>
    </source>
</evidence>
<dbReference type="RefSeq" id="XP_011133390.1">
    <property type="nucleotide sequence ID" value="XM_011135088.1"/>
</dbReference>
<evidence type="ECO:0000256" key="2">
    <source>
        <dbReference type="SAM" id="MobiDB-lite"/>
    </source>
</evidence>
<keyword evidence="4" id="KW-1185">Reference proteome</keyword>
<comment type="caution">
    <text evidence="3">The sequence shown here is derived from an EMBL/GenBank/DDBJ whole genome shotgun (WGS) entry which is preliminary data.</text>
</comment>
<reference evidence="3" key="1">
    <citation type="submission" date="2013-12" db="EMBL/GenBank/DDBJ databases">
        <authorList>
            <person name="Omoto C.K."/>
            <person name="Sibley D."/>
            <person name="Venepally P."/>
            <person name="Hadjithomas M."/>
            <person name="Karamycheva S."/>
            <person name="Brunk B."/>
            <person name="Roos D."/>
            <person name="Caler E."/>
            <person name="Lorenzi H."/>
        </authorList>
    </citation>
    <scope>NUCLEOTIDE SEQUENCE</scope>
</reference>
<dbReference type="InterPro" id="IPR013783">
    <property type="entry name" value="Ig-like_fold"/>
</dbReference>
<feature type="repeat" description="Filamin" evidence="1">
    <location>
        <begin position="605"/>
        <end position="673"/>
    </location>
</feature>
<dbReference type="Gene3D" id="2.60.40.10">
    <property type="entry name" value="Immunoglobulins"/>
    <property type="match status" value="1"/>
</dbReference>
<proteinExistence type="predicted"/>
<dbReference type="SUPFAM" id="SSF81296">
    <property type="entry name" value="E set domains"/>
    <property type="match status" value="1"/>
</dbReference>
<dbReference type="Pfam" id="PF00630">
    <property type="entry name" value="Filamin"/>
    <property type="match status" value="1"/>
</dbReference>
<accession>A0A023AX84</accession>
<feature type="region of interest" description="Disordered" evidence="2">
    <location>
        <begin position="1009"/>
        <end position="1051"/>
    </location>
</feature>
<feature type="region of interest" description="Disordered" evidence="2">
    <location>
        <begin position="775"/>
        <end position="819"/>
    </location>
</feature>
<dbReference type="InterPro" id="IPR014756">
    <property type="entry name" value="Ig_E-set"/>
</dbReference>
<evidence type="ECO:0000313" key="4">
    <source>
        <dbReference type="Proteomes" id="UP000019763"/>
    </source>
</evidence>
<dbReference type="GeneID" id="22915959"/>
<dbReference type="AlphaFoldDB" id="A0A023AX84"/>
<feature type="region of interest" description="Disordered" evidence="2">
    <location>
        <begin position="27"/>
        <end position="55"/>
    </location>
</feature>
<dbReference type="EMBL" id="AFNH02001325">
    <property type="protein sequence ID" value="EZG43341.1"/>
    <property type="molecule type" value="Genomic_DNA"/>
</dbReference>
<dbReference type="InterPro" id="IPR017868">
    <property type="entry name" value="Filamin/ABP280_repeat-like"/>
</dbReference>